<gene>
    <name evidence="1" type="ORF">EGI31_16245</name>
</gene>
<sequence>MEKMHGGSANSGQVGRRLSLQDKAVIMWALDTLADNSMAYVKEVRMVIERQMVTTPQPPPLKGGGVVSRIAHAIRISKGLSVEYLVWMRDDQSSFVKGVVKAMMWLVVERYFSDETSAKSRYLDEYRKCGDVLNRF</sequence>
<comment type="caution">
    <text evidence="1">The sequence shown here is derived from an EMBL/GenBank/DDBJ whole genome shotgun (WGS) entry which is preliminary data.</text>
</comment>
<dbReference type="AlphaFoldDB" id="A0AAE3H3X5"/>
<dbReference type="Proteomes" id="UP001204144">
    <property type="component" value="Unassembled WGS sequence"/>
</dbReference>
<proteinExistence type="predicted"/>
<dbReference type="RefSeq" id="WP_255038184.1">
    <property type="nucleotide sequence ID" value="NZ_RJUF01000174.1"/>
</dbReference>
<dbReference type="EMBL" id="RJUF01000174">
    <property type="protein sequence ID" value="MCP9764492.1"/>
    <property type="molecule type" value="Genomic_DNA"/>
</dbReference>
<accession>A0AAE3H3X5</accession>
<evidence type="ECO:0000313" key="2">
    <source>
        <dbReference type="Proteomes" id="UP001204144"/>
    </source>
</evidence>
<protein>
    <submittedName>
        <fullName evidence="1">Uncharacterized protein</fullName>
    </submittedName>
</protein>
<keyword evidence="2" id="KW-1185">Reference proteome</keyword>
<organism evidence="1 2">
    <name type="scientific">Lacihabitans soyangensis</name>
    <dbReference type="NCBI Taxonomy" id="869394"/>
    <lineage>
        <taxon>Bacteria</taxon>
        <taxon>Pseudomonadati</taxon>
        <taxon>Bacteroidota</taxon>
        <taxon>Cytophagia</taxon>
        <taxon>Cytophagales</taxon>
        <taxon>Leadbetterellaceae</taxon>
        <taxon>Lacihabitans</taxon>
    </lineage>
</organism>
<reference evidence="1 2" key="1">
    <citation type="submission" date="2018-11" db="EMBL/GenBank/DDBJ databases">
        <title>Novel bacteria species description.</title>
        <authorList>
            <person name="Han J.-H."/>
        </authorList>
    </citation>
    <scope>NUCLEOTIDE SEQUENCE [LARGE SCALE GENOMIC DNA]</scope>
    <source>
        <strain evidence="1 2">KCTC23259</strain>
    </source>
</reference>
<name>A0AAE3H3X5_9BACT</name>
<evidence type="ECO:0000313" key="1">
    <source>
        <dbReference type="EMBL" id="MCP9764492.1"/>
    </source>
</evidence>